<keyword evidence="3" id="KW-1185">Reference proteome</keyword>
<evidence type="ECO:0000313" key="3">
    <source>
        <dbReference type="Proteomes" id="UP000320762"/>
    </source>
</evidence>
<evidence type="ECO:0000256" key="1">
    <source>
        <dbReference type="SAM" id="Phobius"/>
    </source>
</evidence>
<accession>A0A550C2I0</accession>
<organism evidence="2 3">
    <name type="scientific">Schizophyllum amplum</name>
    <dbReference type="NCBI Taxonomy" id="97359"/>
    <lineage>
        <taxon>Eukaryota</taxon>
        <taxon>Fungi</taxon>
        <taxon>Dikarya</taxon>
        <taxon>Basidiomycota</taxon>
        <taxon>Agaricomycotina</taxon>
        <taxon>Agaricomycetes</taxon>
        <taxon>Agaricomycetidae</taxon>
        <taxon>Agaricales</taxon>
        <taxon>Schizophyllaceae</taxon>
        <taxon>Schizophyllum</taxon>
    </lineage>
</organism>
<feature type="transmembrane region" description="Helical" evidence="1">
    <location>
        <begin position="61"/>
        <end position="84"/>
    </location>
</feature>
<dbReference type="AlphaFoldDB" id="A0A550C2I0"/>
<comment type="caution">
    <text evidence="2">The sequence shown here is derived from an EMBL/GenBank/DDBJ whole genome shotgun (WGS) entry which is preliminary data.</text>
</comment>
<dbReference type="OrthoDB" id="2520628at2759"/>
<protein>
    <submittedName>
        <fullName evidence="2">Uncharacterized protein</fullName>
    </submittedName>
</protein>
<name>A0A550C2I0_9AGAR</name>
<reference evidence="2 3" key="1">
    <citation type="journal article" date="2019" name="New Phytol.">
        <title>Comparative genomics reveals unique wood-decay strategies and fruiting body development in the Schizophyllaceae.</title>
        <authorList>
            <person name="Almasi E."/>
            <person name="Sahu N."/>
            <person name="Krizsan K."/>
            <person name="Balint B."/>
            <person name="Kovacs G.M."/>
            <person name="Kiss B."/>
            <person name="Cseklye J."/>
            <person name="Drula E."/>
            <person name="Henrissat B."/>
            <person name="Nagy I."/>
            <person name="Chovatia M."/>
            <person name="Adam C."/>
            <person name="LaButti K."/>
            <person name="Lipzen A."/>
            <person name="Riley R."/>
            <person name="Grigoriev I.V."/>
            <person name="Nagy L.G."/>
        </authorList>
    </citation>
    <scope>NUCLEOTIDE SEQUENCE [LARGE SCALE GENOMIC DNA]</scope>
    <source>
        <strain evidence="2 3">NL-1724</strain>
    </source>
</reference>
<keyword evidence="1" id="KW-0472">Membrane</keyword>
<feature type="transmembrane region" description="Helical" evidence="1">
    <location>
        <begin position="204"/>
        <end position="222"/>
    </location>
</feature>
<feature type="transmembrane region" description="Helical" evidence="1">
    <location>
        <begin position="96"/>
        <end position="117"/>
    </location>
</feature>
<sequence>MTETTAHVLRPVADSLLFLTSKTVHPTLFPYLWGPTLHAARISLAYQTNARRHPGYGKLPWATYIAGYLIMCWGGTLTAHFLCGLPPPQLYSIHPYINYVAVHVALTMLVAIFPQILSQNKFIDTALLPIDALLRTNAVTGALSLLQNPAVAPELAASPLFHAILGAAGSAGGGVAAGTLNLWSPDWQLGTPVLLRGRGAMATLDVWGGALVAAVFSTVSLHPAYAPVFVGLAEQGFVAKDLTLSTLGAKSVAALTFVALFGTRVWNTYYRAPAPLKAAPAKKRQ</sequence>
<keyword evidence="1" id="KW-1133">Transmembrane helix</keyword>
<keyword evidence="1" id="KW-0812">Transmembrane</keyword>
<dbReference type="Proteomes" id="UP000320762">
    <property type="component" value="Unassembled WGS sequence"/>
</dbReference>
<dbReference type="EMBL" id="VDMD01000031">
    <property type="protein sequence ID" value="TRM58997.1"/>
    <property type="molecule type" value="Genomic_DNA"/>
</dbReference>
<gene>
    <name evidence="2" type="ORF">BD626DRAFT_409636</name>
</gene>
<evidence type="ECO:0000313" key="2">
    <source>
        <dbReference type="EMBL" id="TRM58997.1"/>
    </source>
</evidence>
<feature type="transmembrane region" description="Helical" evidence="1">
    <location>
        <begin position="242"/>
        <end position="261"/>
    </location>
</feature>
<dbReference type="STRING" id="97359.A0A550C2I0"/>
<proteinExistence type="predicted"/>